<evidence type="ECO:0000256" key="1">
    <source>
        <dbReference type="ARBA" id="ARBA00004651"/>
    </source>
</evidence>
<gene>
    <name evidence="9" type="ORF">H6G81_25700</name>
</gene>
<dbReference type="InterPro" id="IPR020846">
    <property type="entry name" value="MFS_dom"/>
</dbReference>
<feature type="transmembrane region" description="Helical" evidence="7">
    <location>
        <begin position="52"/>
        <end position="72"/>
    </location>
</feature>
<dbReference type="CDD" id="cd06173">
    <property type="entry name" value="MFS_MefA_like"/>
    <property type="match status" value="1"/>
</dbReference>
<keyword evidence="5 7" id="KW-1133">Transmembrane helix</keyword>
<reference evidence="9 10" key="1">
    <citation type="journal article" date="2020" name="ISME J.">
        <title>Comparative genomics reveals insights into cyanobacterial evolution and habitat adaptation.</title>
        <authorList>
            <person name="Chen M.Y."/>
            <person name="Teng W.K."/>
            <person name="Zhao L."/>
            <person name="Hu C.X."/>
            <person name="Zhou Y.K."/>
            <person name="Han B.P."/>
            <person name="Song L.R."/>
            <person name="Shu W.S."/>
        </authorList>
    </citation>
    <scope>NUCLEOTIDE SEQUENCE [LARGE SCALE GENOMIC DNA]</scope>
    <source>
        <strain evidence="9 10">FACHB-248</strain>
    </source>
</reference>
<evidence type="ECO:0000259" key="8">
    <source>
        <dbReference type="PROSITE" id="PS50850"/>
    </source>
</evidence>
<feature type="transmembrane region" description="Helical" evidence="7">
    <location>
        <begin position="84"/>
        <end position="106"/>
    </location>
</feature>
<evidence type="ECO:0000256" key="4">
    <source>
        <dbReference type="ARBA" id="ARBA00022692"/>
    </source>
</evidence>
<dbReference type="PANTHER" id="PTHR43266">
    <property type="entry name" value="MACROLIDE-EFFLUX PROTEIN"/>
    <property type="match status" value="1"/>
</dbReference>
<feature type="transmembrane region" description="Helical" evidence="7">
    <location>
        <begin position="296"/>
        <end position="315"/>
    </location>
</feature>
<dbReference type="InterPro" id="IPR036259">
    <property type="entry name" value="MFS_trans_sf"/>
</dbReference>
<feature type="transmembrane region" description="Helical" evidence="7">
    <location>
        <begin position="321"/>
        <end position="346"/>
    </location>
</feature>
<evidence type="ECO:0000313" key="10">
    <source>
        <dbReference type="Proteomes" id="UP000660380"/>
    </source>
</evidence>
<comment type="caution">
    <text evidence="9">The sequence shown here is derived from an EMBL/GenBank/DDBJ whole genome shotgun (WGS) entry which is preliminary data.</text>
</comment>
<feature type="transmembrane region" description="Helical" evidence="7">
    <location>
        <begin position="180"/>
        <end position="199"/>
    </location>
</feature>
<evidence type="ECO:0000256" key="7">
    <source>
        <dbReference type="SAM" id="Phobius"/>
    </source>
</evidence>
<sequence length="451" mass="48856">MTNQPSSVTQTPALSEMKVFIMIWLGQIISRIGSGMTSFAFDVWVYQHTNSITQFAFLTLAITLPGFCIFPIAGSVVDRWNRRWIMLISTICSSLCILTVGILLILGHLEVWHIYLAVAGKSIFSTFSSTAFRASIVLMVPTNKLGRASGFTQATDSIARLVCPALGGIILGIFKLKGVVLLDFITFILAIIPLVLVDIPELSHKDNLLIDAQNTSILSGIKQGWDYLINRPGILTLILIRTIYNAAIGAALILATPLLLILTTPGSLGFLLSLAGSGMLIGIIYLGIVGDRQEENLVRVIFISILLSSTALVTGGLRPSLILFTISGFFFALGIPLVNGCVQIILQKKVAPHIQGRIFSLNHTISMLFPPLVAIAIGPIADKILEPLMDFNGPWSQGIGQIIGSGPGRGIALLFILIGLLTLFSNLIAYQYEPLRKLESELPDEIEFISS</sequence>
<protein>
    <submittedName>
        <fullName evidence="9">MFS transporter</fullName>
    </submittedName>
</protein>
<organism evidence="9 10">
    <name type="scientific">Scytonema hofmannii FACHB-248</name>
    <dbReference type="NCBI Taxonomy" id="1842502"/>
    <lineage>
        <taxon>Bacteria</taxon>
        <taxon>Bacillati</taxon>
        <taxon>Cyanobacteriota</taxon>
        <taxon>Cyanophyceae</taxon>
        <taxon>Nostocales</taxon>
        <taxon>Scytonemataceae</taxon>
        <taxon>Scytonema</taxon>
    </lineage>
</organism>
<feature type="transmembrane region" description="Helical" evidence="7">
    <location>
        <begin position="157"/>
        <end position="174"/>
    </location>
</feature>
<keyword evidence="3" id="KW-1003">Cell membrane</keyword>
<feature type="domain" description="Major facilitator superfamily (MFS) profile" evidence="8">
    <location>
        <begin position="19"/>
        <end position="437"/>
    </location>
</feature>
<evidence type="ECO:0000256" key="3">
    <source>
        <dbReference type="ARBA" id="ARBA00022475"/>
    </source>
</evidence>
<dbReference type="InterPro" id="IPR011701">
    <property type="entry name" value="MFS"/>
</dbReference>
<keyword evidence="2" id="KW-0813">Transport</keyword>
<dbReference type="PANTHER" id="PTHR43266:SF2">
    <property type="entry name" value="MAJOR FACILITATOR SUPERFAMILY (MFS) PROFILE DOMAIN-CONTAINING PROTEIN"/>
    <property type="match status" value="1"/>
</dbReference>
<comment type="subcellular location">
    <subcellularLocation>
        <location evidence="1">Cell membrane</location>
        <topology evidence="1">Multi-pass membrane protein</topology>
    </subcellularLocation>
</comment>
<dbReference type="Pfam" id="PF07690">
    <property type="entry name" value="MFS_1"/>
    <property type="match status" value="1"/>
</dbReference>
<keyword evidence="10" id="KW-1185">Reference proteome</keyword>
<keyword evidence="4 7" id="KW-0812">Transmembrane</keyword>
<keyword evidence="6 7" id="KW-0472">Membrane</keyword>
<feature type="transmembrane region" description="Helical" evidence="7">
    <location>
        <begin position="112"/>
        <end position="136"/>
    </location>
</feature>
<dbReference type="PROSITE" id="PS50850">
    <property type="entry name" value="MFS"/>
    <property type="match status" value="1"/>
</dbReference>
<feature type="transmembrane region" description="Helical" evidence="7">
    <location>
        <begin position="243"/>
        <end position="262"/>
    </location>
</feature>
<dbReference type="RefSeq" id="WP_051502916.1">
    <property type="nucleotide sequence ID" value="NZ_JACJTA010000074.1"/>
</dbReference>
<evidence type="ECO:0000256" key="5">
    <source>
        <dbReference type="ARBA" id="ARBA00022989"/>
    </source>
</evidence>
<evidence type="ECO:0000256" key="6">
    <source>
        <dbReference type="ARBA" id="ARBA00023136"/>
    </source>
</evidence>
<feature type="transmembrane region" description="Helical" evidence="7">
    <location>
        <begin position="411"/>
        <end position="430"/>
    </location>
</feature>
<accession>A0ABR8GWC6</accession>
<evidence type="ECO:0000256" key="2">
    <source>
        <dbReference type="ARBA" id="ARBA00022448"/>
    </source>
</evidence>
<dbReference type="SUPFAM" id="SSF103473">
    <property type="entry name" value="MFS general substrate transporter"/>
    <property type="match status" value="1"/>
</dbReference>
<feature type="transmembrane region" description="Helical" evidence="7">
    <location>
        <begin position="268"/>
        <end position="289"/>
    </location>
</feature>
<proteinExistence type="predicted"/>
<feature type="transmembrane region" description="Helical" evidence="7">
    <location>
        <begin position="21"/>
        <end position="46"/>
    </location>
</feature>
<dbReference type="EMBL" id="JACJTA010000074">
    <property type="protein sequence ID" value="MBD2607819.1"/>
    <property type="molecule type" value="Genomic_DNA"/>
</dbReference>
<dbReference type="Gene3D" id="1.20.1250.20">
    <property type="entry name" value="MFS general substrate transporter like domains"/>
    <property type="match status" value="1"/>
</dbReference>
<feature type="transmembrane region" description="Helical" evidence="7">
    <location>
        <begin position="358"/>
        <end position="381"/>
    </location>
</feature>
<name>A0ABR8GWC6_9CYAN</name>
<dbReference type="Proteomes" id="UP000660380">
    <property type="component" value="Unassembled WGS sequence"/>
</dbReference>
<evidence type="ECO:0000313" key="9">
    <source>
        <dbReference type="EMBL" id="MBD2607819.1"/>
    </source>
</evidence>